<dbReference type="Pfam" id="PF16087">
    <property type="entry name" value="DUF4817"/>
    <property type="match status" value="1"/>
</dbReference>
<dbReference type="InterPro" id="IPR032135">
    <property type="entry name" value="DUF4817"/>
</dbReference>
<gene>
    <name evidence="2" type="ORF">LOD99_9526</name>
</gene>
<dbReference type="Gene3D" id="3.30.420.10">
    <property type="entry name" value="Ribonuclease H-like superfamily/Ribonuclease H"/>
    <property type="match status" value="1"/>
</dbReference>
<dbReference type="EMBL" id="JAKMXF010000363">
    <property type="protein sequence ID" value="KAI6646078.1"/>
    <property type="molecule type" value="Genomic_DNA"/>
</dbReference>
<dbReference type="PANTHER" id="PTHR47326">
    <property type="entry name" value="TRANSPOSABLE ELEMENT TC3 TRANSPOSASE-LIKE PROTEIN"/>
    <property type="match status" value="1"/>
</dbReference>
<accession>A0AAV7JBH9</accession>
<comment type="caution">
    <text evidence="2">The sequence shown here is derived from an EMBL/GenBank/DDBJ whole genome shotgun (WGS) entry which is preliminary data.</text>
</comment>
<proteinExistence type="predicted"/>
<dbReference type="Proteomes" id="UP001165289">
    <property type="component" value="Unassembled WGS sequence"/>
</dbReference>
<reference evidence="2 3" key="1">
    <citation type="journal article" date="2023" name="BMC Biol.">
        <title>The compact genome of the sponge Oopsacas minuta (Hexactinellida) is lacking key metazoan core genes.</title>
        <authorList>
            <person name="Santini S."/>
            <person name="Schenkelaars Q."/>
            <person name="Jourda C."/>
            <person name="Duchesne M."/>
            <person name="Belahbib H."/>
            <person name="Rocher C."/>
            <person name="Selva M."/>
            <person name="Riesgo A."/>
            <person name="Vervoort M."/>
            <person name="Leys S.P."/>
            <person name="Kodjabachian L."/>
            <person name="Le Bivic A."/>
            <person name="Borchiellini C."/>
            <person name="Claverie J.M."/>
            <person name="Renard E."/>
        </authorList>
    </citation>
    <scope>NUCLEOTIDE SEQUENCE [LARGE SCALE GENOMIC DNA]</scope>
    <source>
        <strain evidence="2">SPO-2</strain>
    </source>
</reference>
<sequence length="361" mass="42451">MSLQQDVKVKLLYWYIENGRSVVSAQRAFKVHYKTLKAPVRNTIMNIVKRMEEGGTVGNRKRKRPKKTVRTPENIQKIKKKLADSPHRATRRLSAETAISRSSVRRILNDDIGAFPYKIQMQQKQSESNQKKRIQFATYISKKIEEELLKITEVHWSDEANFHLSGHVNKQNMRFWALEKPEPIAQRPLRTEKLVVWCAVAHDRIICPYFFEDEDGKTCTVNRWRYLVMLKGFYLPNIRKHGELNTITFHQDGAPPHYANLVRSWLQEKFGDRVIGRGFDNFWPPYSPDLNPCDFYLWGYLKSVVYRDPVPKTLEDLKMNIRREIMKINGETLAKVYDNVLVRLQRVLGRKGAWIEHLING</sequence>
<dbReference type="InterPro" id="IPR036397">
    <property type="entry name" value="RNaseH_sf"/>
</dbReference>
<evidence type="ECO:0000313" key="3">
    <source>
        <dbReference type="Proteomes" id="UP001165289"/>
    </source>
</evidence>
<protein>
    <submittedName>
        <fullName evidence="2">Transposase</fullName>
    </submittedName>
</protein>
<feature type="domain" description="DUF4817" evidence="1">
    <location>
        <begin position="8"/>
        <end position="57"/>
    </location>
</feature>
<dbReference type="InterPro" id="IPR009057">
    <property type="entry name" value="Homeodomain-like_sf"/>
</dbReference>
<evidence type="ECO:0000259" key="1">
    <source>
        <dbReference type="Pfam" id="PF16087"/>
    </source>
</evidence>
<dbReference type="GO" id="GO:0003676">
    <property type="term" value="F:nucleic acid binding"/>
    <property type="evidence" value="ECO:0007669"/>
    <property type="project" value="InterPro"/>
</dbReference>
<name>A0AAV7JBH9_9METZ</name>
<evidence type="ECO:0000313" key="2">
    <source>
        <dbReference type="EMBL" id="KAI6646078.1"/>
    </source>
</evidence>
<organism evidence="2 3">
    <name type="scientific">Oopsacas minuta</name>
    <dbReference type="NCBI Taxonomy" id="111878"/>
    <lineage>
        <taxon>Eukaryota</taxon>
        <taxon>Metazoa</taxon>
        <taxon>Porifera</taxon>
        <taxon>Hexactinellida</taxon>
        <taxon>Hexasterophora</taxon>
        <taxon>Lyssacinosida</taxon>
        <taxon>Leucopsacidae</taxon>
        <taxon>Oopsacas</taxon>
    </lineage>
</organism>
<dbReference type="SUPFAM" id="SSF46689">
    <property type="entry name" value="Homeodomain-like"/>
    <property type="match status" value="1"/>
</dbReference>
<keyword evidence="3" id="KW-1185">Reference proteome</keyword>
<dbReference type="PANTHER" id="PTHR47326:SF1">
    <property type="entry name" value="HTH PSQ-TYPE DOMAIN-CONTAINING PROTEIN"/>
    <property type="match status" value="1"/>
</dbReference>
<dbReference type="AlphaFoldDB" id="A0AAV7JBH9"/>